<reference evidence="1 2" key="2">
    <citation type="submission" date="2018-06" db="EMBL/GenBank/DDBJ databases">
        <title>Metagenomic assembly of (sub)arctic Cyanobacteria and their associated microbiome from non-axenic cultures.</title>
        <authorList>
            <person name="Baurain D."/>
        </authorList>
    </citation>
    <scope>NUCLEOTIDE SEQUENCE [LARGE SCALE GENOMIC DNA]</scope>
    <source>
        <strain evidence="1">ULC129bin1</strain>
    </source>
</reference>
<accession>A0A2W4U8C7</accession>
<reference evidence="2" key="1">
    <citation type="submission" date="2018-04" db="EMBL/GenBank/DDBJ databases">
        <authorList>
            <person name="Cornet L."/>
        </authorList>
    </citation>
    <scope>NUCLEOTIDE SEQUENCE [LARGE SCALE GENOMIC DNA]</scope>
</reference>
<dbReference type="AlphaFoldDB" id="A0A2W4U8C7"/>
<proteinExistence type="predicted"/>
<evidence type="ECO:0000313" key="1">
    <source>
        <dbReference type="EMBL" id="PZO17253.1"/>
    </source>
</evidence>
<evidence type="ECO:0008006" key="3">
    <source>
        <dbReference type="Google" id="ProtNLM"/>
    </source>
</evidence>
<evidence type="ECO:0000313" key="2">
    <source>
        <dbReference type="Proteomes" id="UP000249354"/>
    </source>
</evidence>
<protein>
    <recommendedName>
        <fullName evidence="3">Polyketide cyclase</fullName>
    </recommendedName>
</protein>
<organism evidence="1 2">
    <name type="scientific">Leptolyngbya foveolarum</name>
    <dbReference type="NCBI Taxonomy" id="47253"/>
    <lineage>
        <taxon>Bacteria</taxon>
        <taxon>Bacillati</taxon>
        <taxon>Cyanobacteriota</taxon>
        <taxon>Cyanophyceae</taxon>
        <taxon>Leptolyngbyales</taxon>
        <taxon>Leptolyngbyaceae</taxon>
        <taxon>Leptolyngbya group</taxon>
        <taxon>Leptolyngbya</taxon>
    </lineage>
</organism>
<dbReference type="EMBL" id="QBMC01000070">
    <property type="protein sequence ID" value="PZO17253.1"/>
    <property type="molecule type" value="Genomic_DNA"/>
</dbReference>
<dbReference type="Proteomes" id="UP000249354">
    <property type="component" value="Unassembled WGS sequence"/>
</dbReference>
<sequence>MFGTYQSSCIRIEIAASAERIAGSLTEPEQLEKWLWPQQIKLSKTAKGWSKERASLNQLLAGQEFESTLGPLKVNHCVEMLSPDGIRFVLSGGIDGFHEWQWGEGWVQSRLEGISLVPLNLGQTLSLMRLRAYLVKA</sequence>
<comment type="caution">
    <text evidence="1">The sequence shown here is derived from an EMBL/GenBank/DDBJ whole genome shotgun (WGS) entry which is preliminary data.</text>
</comment>
<name>A0A2W4U8C7_9CYAN</name>
<gene>
    <name evidence="1" type="ORF">DCF25_11390</name>
</gene>